<evidence type="ECO:0000313" key="2">
    <source>
        <dbReference type="EMBL" id="KNC80339.1"/>
    </source>
</evidence>
<dbReference type="RefSeq" id="XP_014154241.1">
    <property type="nucleotide sequence ID" value="XM_014298766.1"/>
</dbReference>
<dbReference type="Pfam" id="PF00023">
    <property type="entry name" value="Ank"/>
    <property type="match status" value="1"/>
</dbReference>
<evidence type="ECO:0000256" key="1">
    <source>
        <dbReference type="PROSITE-ProRule" id="PRU00023"/>
    </source>
</evidence>
<dbReference type="PROSITE" id="PS50297">
    <property type="entry name" value="ANK_REP_REGION"/>
    <property type="match status" value="1"/>
</dbReference>
<sequence length="77" mass="9117">MDSLQQDGWTPLHRASLNGHKDVVELLLAMSKRTIMIVREQELEQQFRNDLERTLAERQQESDIDRHVRVICDEMLT</sequence>
<protein>
    <submittedName>
        <fullName evidence="2">Uncharacterized protein</fullName>
    </submittedName>
</protein>
<feature type="repeat" description="ANK" evidence="1">
    <location>
        <begin position="7"/>
        <end position="28"/>
    </location>
</feature>
<keyword evidence="3" id="KW-1185">Reference proteome</keyword>
<dbReference type="PROSITE" id="PS50088">
    <property type="entry name" value="ANK_REPEAT"/>
    <property type="match status" value="1"/>
</dbReference>
<dbReference type="SUPFAM" id="SSF48403">
    <property type="entry name" value="Ankyrin repeat"/>
    <property type="match status" value="1"/>
</dbReference>
<dbReference type="Gene3D" id="1.25.40.20">
    <property type="entry name" value="Ankyrin repeat-containing domain"/>
    <property type="match status" value="1"/>
</dbReference>
<dbReference type="AlphaFoldDB" id="A0A0L0FUJ7"/>
<dbReference type="InterPro" id="IPR036770">
    <property type="entry name" value="Ankyrin_rpt-contain_sf"/>
</dbReference>
<dbReference type="EMBL" id="KQ242166">
    <property type="protein sequence ID" value="KNC80339.1"/>
    <property type="molecule type" value="Genomic_DNA"/>
</dbReference>
<dbReference type="Proteomes" id="UP000054560">
    <property type="component" value="Unassembled WGS sequence"/>
</dbReference>
<gene>
    <name evidence="2" type="ORF">SARC_07297</name>
</gene>
<keyword evidence="1" id="KW-0040">ANK repeat</keyword>
<proteinExistence type="predicted"/>
<organism evidence="2 3">
    <name type="scientific">Sphaeroforma arctica JP610</name>
    <dbReference type="NCBI Taxonomy" id="667725"/>
    <lineage>
        <taxon>Eukaryota</taxon>
        <taxon>Ichthyosporea</taxon>
        <taxon>Ichthyophonida</taxon>
        <taxon>Sphaeroforma</taxon>
    </lineage>
</organism>
<dbReference type="SMART" id="SM00248">
    <property type="entry name" value="ANK"/>
    <property type="match status" value="1"/>
</dbReference>
<dbReference type="OrthoDB" id="20872at2759"/>
<dbReference type="InterPro" id="IPR002110">
    <property type="entry name" value="Ankyrin_rpt"/>
</dbReference>
<dbReference type="GeneID" id="25907801"/>
<evidence type="ECO:0000313" key="3">
    <source>
        <dbReference type="Proteomes" id="UP000054560"/>
    </source>
</evidence>
<reference evidence="2 3" key="1">
    <citation type="submission" date="2011-02" db="EMBL/GenBank/DDBJ databases">
        <title>The Genome Sequence of Sphaeroforma arctica JP610.</title>
        <authorList>
            <consortium name="The Broad Institute Genome Sequencing Platform"/>
            <person name="Russ C."/>
            <person name="Cuomo C."/>
            <person name="Young S.K."/>
            <person name="Zeng Q."/>
            <person name="Gargeya S."/>
            <person name="Alvarado L."/>
            <person name="Berlin A."/>
            <person name="Chapman S.B."/>
            <person name="Chen Z."/>
            <person name="Freedman E."/>
            <person name="Gellesch M."/>
            <person name="Goldberg J."/>
            <person name="Griggs A."/>
            <person name="Gujja S."/>
            <person name="Heilman E."/>
            <person name="Heiman D."/>
            <person name="Howarth C."/>
            <person name="Mehta T."/>
            <person name="Neiman D."/>
            <person name="Pearson M."/>
            <person name="Roberts A."/>
            <person name="Saif S."/>
            <person name="Shea T."/>
            <person name="Shenoy N."/>
            <person name="Sisk P."/>
            <person name="Stolte C."/>
            <person name="Sykes S."/>
            <person name="White J."/>
            <person name="Yandava C."/>
            <person name="Burger G."/>
            <person name="Gray M.W."/>
            <person name="Holland P.W.H."/>
            <person name="King N."/>
            <person name="Lang F.B.F."/>
            <person name="Roger A.J."/>
            <person name="Ruiz-Trillo I."/>
            <person name="Haas B."/>
            <person name="Nusbaum C."/>
            <person name="Birren B."/>
        </authorList>
    </citation>
    <scope>NUCLEOTIDE SEQUENCE [LARGE SCALE GENOMIC DNA]</scope>
    <source>
        <strain evidence="2 3">JP610</strain>
    </source>
</reference>
<accession>A0A0L0FUJ7</accession>
<name>A0A0L0FUJ7_9EUKA</name>